<dbReference type="InterPro" id="IPR036291">
    <property type="entry name" value="NAD(P)-bd_dom_sf"/>
</dbReference>
<dbReference type="Gene3D" id="3.40.50.720">
    <property type="entry name" value="NAD(P)-binding Rossmann-like Domain"/>
    <property type="match status" value="1"/>
</dbReference>
<evidence type="ECO:0000313" key="4">
    <source>
        <dbReference type="EMBL" id="TFY57079.1"/>
    </source>
</evidence>
<sequence length="475" mass="51751">MIIGLIKVRNLPRSSIDVHGVSESSRRHFVQYKTTHAFSDISQLFNVEGTVAVVTGGGTGIGLMVATALENNGAIVYIVGRRVEILEKAIRECSKHGNMIPLQGDVTSKEELQTMVSIVKARHGYINLLVNNAGILLAQQPKLPSRAQAADDITQLQSLLWNTETHDSFGKTFEVNVAALWFCTVAFLELLHEGNKRSLADGGSGVSSQVLTMSSLASLRKESTVYSLSYTLSKAAATHLGKLTAHYFKDWKIRSNVICPGIFPSEIVDASLMDGARKAAEKATPVGRLGAPDDMAGLTLFLASKAGSYFDGALLLIDGGQLWNALIKIHHITSRKKVAKLRQAAENHDVYALICYGGPPGIMYTEGREDGVKEWVECVHVSCLFSALTCAFGLSDILYAPIKRLRYKDYQLAVRPEPLVLESPAQRKSPSESPGGEGAVPVGLFEVGSVKEFGAIMRERGVWTWWRKGMGYVQD</sequence>
<dbReference type="STRING" id="34475.A0A4Y9Y8C2"/>
<proteinExistence type="inferred from homology"/>
<name>A0A4Y9Y8C2_9APHY</name>
<comment type="similarity">
    <text evidence="1">Belongs to the short-chain dehydrogenases/reductases (SDR) family.</text>
</comment>
<evidence type="ECO:0000256" key="3">
    <source>
        <dbReference type="ARBA" id="ARBA00023002"/>
    </source>
</evidence>
<accession>A0A4Y9Y8C2</accession>
<gene>
    <name evidence="4" type="ORF">EVJ58_g7251</name>
</gene>
<dbReference type="AlphaFoldDB" id="A0A4Y9Y8C2"/>
<dbReference type="InterPro" id="IPR052178">
    <property type="entry name" value="Sec_Metab_Biosynth_SDR"/>
</dbReference>
<dbReference type="Proteomes" id="UP000298390">
    <property type="component" value="Unassembled WGS sequence"/>
</dbReference>
<protein>
    <recommendedName>
        <fullName evidence="6">NAD(P)-dependent dehydrogenase (Short-subunit alcohol dehydrogenase family)</fullName>
    </recommendedName>
</protein>
<reference evidence="4 5" key="1">
    <citation type="submission" date="2019-01" db="EMBL/GenBank/DDBJ databases">
        <title>Genome sequencing of the rare red list fungi Fomitopsis rosea.</title>
        <authorList>
            <person name="Buettner E."/>
            <person name="Kellner H."/>
        </authorList>
    </citation>
    <scope>NUCLEOTIDE SEQUENCE [LARGE SCALE GENOMIC DNA]</scope>
    <source>
        <strain evidence="4 5">DSM 105464</strain>
    </source>
</reference>
<dbReference type="PANTHER" id="PTHR43618">
    <property type="entry name" value="7-ALPHA-HYDROXYSTEROID DEHYDROGENASE"/>
    <property type="match status" value="1"/>
</dbReference>
<dbReference type="EMBL" id="SEKV01000455">
    <property type="protein sequence ID" value="TFY57079.1"/>
    <property type="molecule type" value="Genomic_DNA"/>
</dbReference>
<dbReference type="GO" id="GO:0016491">
    <property type="term" value="F:oxidoreductase activity"/>
    <property type="evidence" value="ECO:0007669"/>
    <property type="project" value="UniProtKB-KW"/>
</dbReference>
<dbReference type="Pfam" id="PF13561">
    <property type="entry name" value="adh_short_C2"/>
    <property type="match status" value="1"/>
</dbReference>
<evidence type="ECO:0008006" key="6">
    <source>
        <dbReference type="Google" id="ProtNLM"/>
    </source>
</evidence>
<organism evidence="4 5">
    <name type="scientific">Rhodofomes roseus</name>
    <dbReference type="NCBI Taxonomy" id="34475"/>
    <lineage>
        <taxon>Eukaryota</taxon>
        <taxon>Fungi</taxon>
        <taxon>Dikarya</taxon>
        <taxon>Basidiomycota</taxon>
        <taxon>Agaricomycotina</taxon>
        <taxon>Agaricomycetes</taxon>
        <taxon>Polyporales</taxon>
        <taxon>Rhodofomes</taxon>
    </lineage>
</organism>
<evidence type="ECO:0000313" key="5">
    <source>
        <dbReference type="Proteomes" id="UP000298390"/>
    </source>
</evidence>
<keyword evidence="3" id="KW-0560">Oxidoreductase</keyword>
<dbReference type="PANTHER" id="PTHR43618:SF18">
    <property type="entry name" value="SHORT CHAIN DEHYDROGENASE_REDUCTASE FAMILY (AFU_ORTHOLOGUE AFUA_5G12480)"/>
    <property type="match status" value="1"/>
</dbReference>
<evidence type="ECO:0000256" key="2">
    <source>
        <dbReference type="ARBA" id="ARBA00022857"/>
    </source>
</evidence>
<dbReference type="PRINTS" id="PR00081">
    <property type="entry name" value="GDHRDH"/>
</dbReference>
<dbReference type="SUPFAM" id="SSF51735">
    <property type="entry name" value="NAD(P)-binding Rossmann-fold domains"/>
    <property type="match status" value="1"/>
</dbReference>
<comment type="caution">
    <text evidence="4">The sequence shown here is derived from an EMBL/GenBank/DDBJ whole genome shotgun (WGS) entry which is preliminary data.</text>
</comment>
<keyword evidence="2" id="KW-0521">NADP</keyword>
<dbReference type="InterPro" id="IPR002347">
    <property type="entry name" value="SDR_fam"/>
</dbReference>
<evidence type="ECO:0000256" key="1">
    <source>
        <dbReference type="ARBA" id="ARBA00006484"/>
    </source>
</evidence>